<evidence type="ECO:0000313" key="2">
    <source>
        <dbReference type="EMBL" id="CAE7440855.1"/>
    </source>
</evidence>
<keyword evidence="3" id="KW-1185">Reference proteome</keyword>
<evidence type="ECO:0000313" key="3">
    <source>
        <dbReference type="Proteomes" id="UP000604046"/>
    </source>
</evidence>
<protein>
    <submittedName>
        <fullName evidence="2">RIN1 protein</fullName>
    </submittedName>
</protein>
<proteinExistence type="predicted"/>
<sequence>MRRRLEKWSQGWVTPSGRNQPRQRHTGSHVGSKSSLSSTSDAGTESVELSASSPTAQDADGFFVTAPPRMEAPPEHVEEMPVLVEEVLCCCHPRHGSLTQDAADAVFVPCKLRLSAEVLHFQGAGTDAVLAILLSKVTDVSVLGTAQLADRKMQDGDANVPRTQAAALSVVLPLLPGFPELAGLSCDVRRQGRHTREVAAMFNSNRVCGHEVQLCWVAVKLHLRSDDMPSAWELPPAYTFRQASLQPVRTTEQDRADG</sequence>
<gene>
    <name evidence="2" type="primary">RIN1</name>
    <name evidence="2" type="ORF">SNAT2548_LOCUS23961</name>
</gene>
<feature type="compositionally biased region" description="Polar residues" evidence="1">
    <location>
        <begin position="11"/>
        <end position="20"/>
    </location>
</feature>
<feature type="compositionally biased region" description="Polar residues" evidence="1">
    <location>
        <begin position="47"/>
        <end position="56"/>
    </location>
</feature>
<comment type="caution">
    <text evidence="2">The sequence shown here is derived from an EMBL/GenBank/DDBJ whole genome shotgun (WGS) entry which is preliminary data.</text>
</comment>
<dbReference type="OrthoDB" id="431021at2759"/>
<feature type="region of interest" description="Disordered" evidence="1">
    <location>
        <begin position="1"/>
        <end position="61"/>
    </location>
</feature>
<dbReference type="EMBL" id="CAJNDS010002340">
    <property type="protein sequence ID" value="CAE7440855.1"/>
    <property type="molecule type" value="Genomic_DNA"/>
</dbReference>
<reference evidence="2" key="1">
    <citation type="submission" date="2021-02" db="EMBL/GenBank/DDBJ databases">
        <authorList>
            <person name="Dougan E. K."/>
            <person name="Rhodes N."/>
            <person name="Thang M."/>
            <person name="Chan C."/>
        </authorList>
    </citation>
    <scope>NUCLEOTIDE SEQUENCE</scope>
</reference>
<name>A0A812RJR6_9DINO</name>
<feature type="compositionally biased region" description="Low complexity" evidence="1">
    <location>
        <begin position="28"/>
        <end position="46"/>
    </location>
</feature>
<accession>A0A812RJR6</accession>
<organism evidence="2 3">
    <name type="scientific">Symbiodinium natans</name>
    <dbReference type="NCBI Taxonomy" id="878477"/>
    <lineage>
        <taxon>Eukaryota</taxon>
        <taxon>Sar</taxon>
        <taxon>Alveolata</taxon>
        <taxon>Dinophyceae</taxon>
        <taxon>Suessiales</taxon>
        <taxon>Symbiodiniaceae</taxon>
        <taxon>Symbiodinium</taxon>
    </lineage>
</organism>
<dbReference type="Proteomes" id="UP000604046">
    <property type="component" value="Unassembled WGS sequence"/>
</dbReference>
<evidence type="ECO:0000256" key="1">
    <source>
        <dbReference type="SAM" id="MobiDB-lite"/>
    </source>
</evidence>
<dbReference type="AlphaFoldDB" id="A0A812RJR6"/>